<feature type="chain" id="PRO_5013167208" description="DUF2987 domain-containing protein" evidence="1">
    <location>
        <begin position="20"/>
        <end position="199"/>
    </location>
</feature>
<dbReference type="EMBL" id="NQJF01000008">
    <property type="protein sequence ID" value="OYD23844.1"/>
    <property type="molecule type" value="Genomic_DNA"/>
</dbReference>
<reference evidence="3 5" key="2">
    <citation type="submission" date="2019-03" db="EMBL/GenBank/DDBJ databases">
        <title>Genomic Encyclopedia of Archaeal and Bacterial Type Strains, Phase II (KMG-II): from individual species to whole genera.</title>
        <authorList>
            <person name="Goeker M."/>
        </authorList>
    </citation>
    <scope>NUCLEOTIDE SEQUENCE [LARGE SCALE GENOMIC DNA]</scope>
    <source>
        <strain evidence="3 5">DSM 15594</strain>
    </source>
</reference>
<dbReference type="AlphaFoldDB" id="A0A235CHI5"/>
<evidence type="ECO:0000313" key="3">
    <source>
        <dbReference type="EMBL" id="TDW58830.1"/>
    </source>
</evidence>
<dbReference type="EMBL" id="SODO01000007">
    <property type="protein sequence ID" value="TDW58830.1"/>
    <property type="molecule type" value="Genomic_DNA"/>
</dbReference>
<keyword evidence="1" id="KW-0732">Signal</keyword>
<dbReference type="InterPro" id="IPR021370">
    <property type="entry name" value="DUF2987"/>
</dbReference>
<dbReference type="Proteomes" id="UP000243640">
    <property type="component" value="Unassembled WGS sequence"/>
</dbReference>
<reference evidence="2 4" key="1">
    <citation type="submission" date="2017-08" db="EMBL/GenBank/DDBJ databases">
        <title>Draft Genome Sequence of the Marine Bacterium Oceanimonas baumannii ATCC 700832.</title>
        <authorList>
            <person name="Mcclelland W.D."/>
            <person name="Brennan M.A."/>
            <person name="Trachtenberg A.M."/>
            <person name="Maclea K.S."/>
        </authorList>
    </citation>
    <scope>NUCLEOTIDE SEQUENCE [LARGE SCALE GENOMIC DNA]</scope>
    <source>
        <strain evidence="2 4">ATCC 700832</strain>
    </source>
</reference>
<dbReference type="RefSeq" id="WP_094278407.1">
    <property type="nucleotide sequence ID" value="NZ_JBLWZI010000007.1"/>
</dbReference>
<evidence type="ECO:0000313" key="5">
    <source>
        <dbReference type="Proteomes" id="UP000295058"/>
    </source>
</evidence>
<organism evidence="2 4">
    <name type="scientific">Oceanimonas baumannii</name>
    <dbReference type="NCBI Taxonomy" id="129578"/>
    <lineage>
        <taxon>Bacteria</taxon>
        <taxon>Pseudomonadati</taxon>
        <taxon>Pseudomonadota</taxon>
        <taxon>Gammaproteobacteria</taxon>
        <taxon>Aeromonadales</taxon>
        <taxon>Aeromonadaceae</taxon>
        <taxon>Oceanimonas</taxon>
    </lineage>
</organism>
<comment type="caution">
    <text evidence="2">The sequence shown here is derived from an EMBL/GenBank/DDBJ whole genome shotgun (WGS) entry which is preliminary data.</text>
</comment>
<keyword evidence="5" id="KW-1185">Reference proteome</keyword>
<accession>A0A235CHI5</accession>
<dbReference type="OrthoDB" id="6213930at2"/>
<evidence type="ECO:0000313" key="2">
    <source>
        <dbReference type="EMBL" id="OYD23844.1"/>
    </source>
</evidence>
<evidence type="ECO:0000256" key="1">
    <source>
        <dbReference type="SAM" id="SignalP"/>
    </source>
</evidence>
<evidence type="ECO:0008006" key="6">
    <source>
        <dbReference type="Google" id="ProtNLM"/>
    </source>
</evidence>
<sequence>MKYSLIAGALSLLAVSAQADTLSLGYSGFYKHLDTVDDAGTEQATLGFYLSRSDGNGLCTLHSGIIEMEGQQKGEVEVLPHGEFILPYDKQLDSDKAVVKLEVDNPVQCDISIQIQAVLPAGATDAAQLSSIRDEMKTLLEEMAGWPGRYFVPEVKGVQLQPLQQGESIEGLPKLALDDAALTGNRQWQLPAVRVTPWL</sequence>
<dbReference type="Pfam" id="PF11205">
    <property type="entry name" value="DUF2987"/>
    <property type="match status" value="1"/>
</dbReference>
<name>A0A235CHI5_9GAMM</name>
<gene>
    <name evidence="2" type="ORF">B6S09_10285</name>
    <name evidence="3" type="ORF">LY04_02186</name>
</gene>
<protein>
    <recommendedName>
        <fullName evidence="6">DUF2987 domain-containing protein</fullName>
    </recommendedName>
</protein>
<feature type="signal peptide" evidence="1">
    <location>
        <begin position="1"/>
        <end position="19"/>
    </location>
</feature>
<evidence type="ECO:0000313" key="4">
    <source>
        <dbReference type="Proteomes" id="UP000243640"/>
    </source>
</evidence>
<proteinExistence type="predicted"/>
<dbReference type="Proteomes" id="UP000295058">
    <property type="component" value="Unassembled WGS sequence"/>
</dbReference>